<name>A0AAE8MXB9_9PEZI</name>
<evidence type="ECO:0000256" key="1">
    <source>
        <dbReference type="ARBA" id="ARBA00023054"/>
    </source>
</evidence>
<sequence>LASARTSVEHARDLIRGQRRRVVADLGDIFRIDPIPSGPPLSFRICGLPLPNTVLDAATGRGADEDALSAALGYAALLVDILQYYLSTPLPYPVTPLGSRSSVRDDISLLSDANPQLYRRGREFPLYLPRGGSTAGHFRFEYAWFLLNKNVEALCVGRGLRVVDIRETLPNLKYLVYMCCAGSEEVPERKKGGVRGLWGPLVQSAEGVGDGVREGAATQVREEAPITNGDQVTKGIGLPLPFREEEVKLTLRTKGMRENVSK</sequence>
<evidence type="ECO:0000313" key="2">
    <source>
        <dbReference type="EMBL" id="SPO02426.1"/>
    </source>
</evidence>
<dbReference type="EMBL" id="ONZQ02000006">
    <property type="protein sequence ID" value="SPO02426.1"/>
    <property type="molecule type" value="Genomic_DNA"/>
</dbReference>
<feature type="non-terminal residue" evidence="2">
    <location>
        <position position="1"/>
    </location>
</feature>
<dbReference type="GO" id="GO:0000323">
    <property type="term" value="C:lytic vacuole"/>
    <property type="evidence" value="ECO:0007669"/>
    <property type="project" value="TreeGrafter"/>
</dbReference>
<evidence type="ECO:0000313" key="3">
    <source>
        <dbReference type="Proteomes" id="UP001187682"/>
    </source>
</evidence>
<dbReference type="PANTHER" id="PTHR15157">
    <property type="entry name" value="UV RADIATION RESISTANCE-ASSOCIATED GENE PROTEIN"/>
    <property type="match status" value="1"/>
</dbReference>
<dbReference type="GO" id="GO:0005768">
    <property type="term" value="C:endosome"/>
    <property type="evidence" value="ECO:0007669"/>
    <property type="project" value="TreeGrafter"/>
</dbReference>
<proteinExistence type="predicted"/>
<protein>
    <submittedName>
        <fullName evidence="2">Uncharacterized protein</fullName>
    </submittedName>
</protein>
<dbReference type="GO" id="GO:0035493">
    <property type="term" value="P:SNARE complex assembly"/>
    <property type="evidence" value="ECO:0007669"/>
    <property type="project" value="TreeGrafter"/>
</dbReference>
<dbReference type="Proteomes" id="UP001187682">
    <property type="component" value="Unassembled WGS sequence"/>
</dbReference>
<gene>
    <name evidence="2" type="ORF">DNG_05099</name>
</gene>
<dbReference type="GO" id="GO:0000149">
    <property type="term" value="F:SNARE binding"/>
    <property type="evidence" value="ECO:0007669"/>
    <property type="project" value="TreeGrafter"/>
</dbReference>
<keyword evidence="1" id="KW-0175">Coiled coil</keyword>
<organism evidence="2 3">
    <name type="scientific">Cephalotrichum gorgonifer</name>
    <dbReference type="NCBI Taxonomy" id="2041049"/>
    <lineage>
        <taxon>Eukaryota</taxon>
        <taxon>Fungi</taxon>
        <taxon>Dikarya</taxon>
        <taxon>Ascomycota</taxon>
        <taxon>Pezizomycotina</taxon>
        <taxon>Sordariomycetes</taxon>
        <taxon>Hypocreomycetidae</taxon>
        <taxon>Microascales</taxon>
        <taxon>Microascaceae</taxon>
        <taxon>Cephalotrichum</taxon>
    </lineage>
</organism>
<keyword evidence="3" id="KW-1185">Reference proteome</keyword>
<comment type="caution">
    <text evidence="2">The sequence shown here is derived from an EMBL/GenBank/DDBJ whole genome shotgun (WGS) entry which is preliminary data.</text>
</comment>
<dbReference type="PANTHER" id="PTHR15157:SF5">
    <property type="entry name" value="UV RADIATION RESISTANCE-ASSOCIATED GENE PROTEIN"/>
    <property type="match status" value="1"/>
</dbReference>
<dbReference type="AlphaFoldDB" id="A0AAE8MXB9"/>
<accession>A0AAE8MXB9</accession>
<reference evidence="2" key="1">
    <citation type="submission" date="2018-03" db="EMBL/GenBank/DDBJ databases">
        <authorList>
            <person name="Guldener U."/>
        </authorList>
    </citation>
    <scope>NUCLEOTIDE SEQUENCE</scope>
</reference>